<protein>
    <submittedName>
        <fullName evidence="1">Uncharacterized protein</fullName>
    </submittedName>
</protein>
<reference evidence="1 2" key="1">
    <citation type="submission" date="2019-07" db="EMBL/GenBank/DDBJ databases">
        <title>Whole genome shotgun sequence of Pseudonocardia asaccharolytica NBRC 16224.</title>
        <authorList>
            <person name="Hosoyama A."/>
            <person name="Uohara A."/>
            <person name="Ohji S."/>
            <person name="Ichikawa N."/>
        </authorList>
    </citation>
    <scope>NUCLEOTIDE SEQUENCE [LARGE SCALE GENOMIC DNA]</scope>
    <source>
        <strain evidence="1 2">NBRC 16224</strain>
    </source>
</reference>
<comment type="caution">
    <text evidence="1">The sequence shown here is derived from an EMBL/GenBank/DDBJ whole genome shotgun (WGS) entry which is preliminary data.</text>
</comment>
<sequence>MLAHADCVPEGGGQRPHLNVLVRLEDLEQRARAAVLDFGGPLK</sequence>
<dbReference type="Proteomes" id="UP000321328">
    <property type="component" value="Unassembled WGS sequence"/>
</dbReference>
<dbReference type="AlphaFoldDB" id="A0A511D794"/>
<accession>A0A511D794</accession>
<organism evidence="1 2">
    <name type="scientific">Pseudonocardia asaccharolytica DSM 44247 = NBRC 16224</name>
    <dbReference type="NCBI Taxonomy" id="1123024"/>
    <lineage>
        <taxon>Bacteria</taxon>
        <taxon>Bacillati</taxon>
        <taxon>Actinomycetota</taxon>
        <taxon>Actinomycetes</taxon>
        <taxon>Pseudonocardiales</taxon>
        <taxon>Pseudonocardiaceae</taxon>
        <taxon>Pseudonocardia</taxon>
    </lineage>
</organism>
<keyword evidence="2" id="KW-1185">Reference proteome</keyword>
<name>A0A511D794_9PSEU</name>
<proteinExistence type="predicted"/>
<dbReference type="EMBL" id="BJVI01000026">
    <property type="protein sequence ID" value="GEL18818.1"/>
    <property type="molecule type" value="Genomic_DNA"/>
</dbReference>
<gene>
    <name evidence="1" type="ORF">PA7_26550</name>
</gene>
<dbReference type="RefSeq" id="WP_261763851.1">
    <property type="nucleotide sequence ID" value="NZ_AUII01000005.1"/>
</dbReference>
<evidence type="ECO:0000313" key="1">
    <source>
        <dbReference type="EMBL" id="GEL18818.1"/>
    </source>
</evidence>
<evidence type="ECO:0000313" key="2">
    <source>
        <dbReference type="Proteomes" id="UP000321328"/>
    </source>
</evidence>